<proteinExistence type="predicted"/>
<accession>A0ABW2D1C2</accession>
<gene>
    <name evidence="1" type="ORF">ACFQS3_02560</name>
</gene>
<dbReference type="RefSeq" id="WP_382353406.1">
    <property type="nucleotide sequence ID" value="NZ_JBHMBP010000004.1"/>
</dbReference>
<protein>
    <submittedName>
        <fullName evidence="1">Uncharacterized protein</fullName>
    </submittedName>
</protein>
<dbReference type="Proteomes" id="UP001596470">
    <property type="component" value="Unassembled WGS sequence"/>
</dbReference>
<sequence length="120" mass="13189">MELTPKQREALQTIADNPMSVVAWARFSQLKDMIRINGNLEQGLAREGLIREVGTGREVKFRHQGTWSSSGEIKAWALTVSGRAALRGDTRTKAQRIQSARDSILGSLAATQKPISPFGL</sequence>
<organism evidence="1 2">
    <name type="scientific">Glycomyces mayteni</name>
    <dbReference type="NCBI Taxonomy" id="543887"/>
    <lineage>
        <taxon>Bacteria</taxon>
        <taxon>Bacillati</taxon>
        <taxon>Actinomycetota</taxon>
        <taxon>Actinomycetes</taxon>
        <taxon>Glycomycetales</taxon>
        <taxon>Glycomycetaceae</taxon>
        <taxon>Glycomyces</taxon>
    </lineage>
</organism>
<name>A0ABW2D1C2_9ACTN</name>
<evidence type="ECO:0000313" key="1">
    <source>
        <dbReference type="EMBL" id="MFC6956070.1"/>
    </source>
</evidence>
<keyword evidence="2" id="KW-1185">Reference proteome</keyword>
<dbReference type="EMBL" id="JBHSYS010000001">
    <property type="protein sequence ID" value="MFC6956070.1"/>
    <property type="molecule type" value="Genomic_DNA"/>
</dbReference>
<comment type="caution">
    <text evidence="1">The sequence shown here is derived from an EMBL/GenBank/DDBJ whole genome shotgun (WGS) entry which is preliminary data.</text>
</comment>
<reference evidence="2" key="1">
    <citation type="journal article" date="2019" name="Int. J. Syst. Evol. Microbiol.">
        <title>The Global Catalogue of Microorganisms (GCM) 10K type strain sequencing project: providing services to taxonomists for standard genome sequencing and annotation.</title>
        <authorList>
            <consortium name="The Broad Institute Genomics Platform"/>
            <consortium name="The Broad Institute Genome Sequencing Center for Infectious Disease"/>
            <person name="Wu L."/>
            <person name="Ma J."/>
        </authorList>
    </citation>
    <scope>NUCLEOTIDE SEQUENCE [LARGE SCALE GENOMIC DNA]</scope>
    <source>
        <strain evidence="2">KACC 12634</strain>
    </source>
</reference>
<evidence type="ECO:0000313" key="2">
    <source>
        <dbReference type="Proteomes" id="UP001596470"/>
    </source>
</evidence>